<evidence type="ECO:0000256" key="1">
    <source>
        <dbReference type="ARBA" id="ARBA00022980"/>
    </source>
</evidence>
<name>A0A382NJ39_9ZZZZ</name>
<dbReference type="InterPro" id="IPR020040">
    <property type="entry name" value="Ribosomal_uL6_a/b-dom"/>
</dbReference>
<reference evidence="4" key="1">
    <citation type="submission" date="2018-05" db="EMBL/GenBank/DDBJ databases">
        <authorList>
            <person name="Lanie J.A."/>
            <person name="Ng W.-L."/>
            <person name="Kazmierczak K.M."/>
            <person name="Andrzejewski T.M."/>
            <person name="Davidsen T.M."/>
            <person name="Wayne K.J."/>
            <person name="Tettelin H."/>
            <person name="Glass J.I."/>
            <person name="Rusch D."/>
            <person name="Podicherti R."/>
            <person name="Tsui H.-C.T."/>
            <person name="Winkler M.E."/>
        </authorList>
    </citation>
    <scope>NUCLEOTIDE SEQUENCE</scope>
</reference>
<dbReference type="AlphaFoldDB" id="A0A382NJ39"/>
<keyword evidence="2" id="KW-0687">Ribonucleoprotein</keyword>
<proteinExistence type="predicted"/>
<gene>
    <name evidence="4" type="ORF">METZ01_LOCUS312566</name>
</gene>
<dbReference type="GO" id="GO:0022625">
    <property type="term" value="C:cytosolic large ribosomal subunit"/>
    <property type="evidence" value="ECO:0007669"/>
    <property type="project" value="TreeGrafter"/>
</dbReference>
<evidence type="ECO:0000259" key="3">
    <source>
        <dbReference type="Pfam" id="PF00347"/>
    </source>
</evidence>
<dbReference type="Pfam" id="PF00347">
    <property type="entry name" value="Ribosomal_L6"/>
    <property type="match status" value="1"/>
</dbReference>
<evidence type="ECO:0000256" key="2">
    <source>
        <dbReference type="ARBA" id="ARBA00023274"/>
    </source>
</evidence>
<keyword evidence="1" id="KW-0689">Ribosomal protein</keyword>
<dbReference type="GO" id="GO:0002181">
    <property type="term" value="P:cytoplasmic translation"/>
    <property type="evidence" value="ECO:0007669"/>
    <property type="project" value="TreeGrafter"/>
</dbReference>
<feature type="non-terminal residue" evidence="4">
    <location>
        <position position="92"/>
    </location>
</feature>
<dbReference type="PANTHER" id="PTHR11655">
    <property type="entry name" value="60S/50S RIBOSOMAL PROTEIN L6/L9"/>
    <property type="match status" value="1"/>
</dbReference>
<organism evidence="4">
    <name type="scientific">marine metagenome</name>
    <dbReference type="NCBI Taxonomy" id="408172"/>
    <lineage>
        <taxon>unclassified sequences</taxon>
        <taxon>metagenomes</taxon>
        <taxon>ecological metagenomes</taxon>
    </lineage>
</organism>
<dbReference type="Gene3D" id="3.90.930.12">
    <property type="entry name" value="Ribosomal protein L6, alpha-beta domain"/>
    <property type="match status" value="1"/>
</dbReference>
<dbReference type="SUPFAM" id="SSF56053">
    <property type="entry name" value="Ribosomal protein L6"/>
    <property type="match status" value="1"/>
</dbReference>
<protein>
    <recommendedName>
        <fullName evidence="3">Large ribosomal subunit protein uL6 alpha-beta domain-containing protein</fullName>
    </recommendedName>
</protein>
<dbReference type="PANTHER" id="PTHR11655:SF14">
    <property type="entry name" value="LARGE RIBOSOMAL SUBUNIT PROTEIN UL6M"/>
    <property type="match status" value="1"/>
</dbReference>
<dbReference type="EMBL" id="UINC01100003">
    <property type="protein sequence ID" value="SVC59712.1"/>
    <property type="molecule type" value="Genomic_DNA"/>
</dbReference>
<dbReference type="GO" id="GO:0003735">
    <property type="term" value="F:structural constituent of ribosome"/>
    <property type="evidence" value="ECO:0007669"/>
    <property type="project" value="InterPro"/>
</dbReference>
<dbReference type="InterPro" id="IPR000702">
    <property type="entry name" value="Ribosomal_uL6-like"/>
</dbReference>
<accession>A0A382NJ39</accession>
<feature type="non-terminal residue" evidence="4">
    <location>
        <position position="1"/>
    </location>
</feature>
<dbReference type="GO" id="GO:0019843">
    <property type="term" value="F:rRNA binding"/>
    <property type="evidence" value="ECO:0007669"/>
    <property type="project" value="InterPro"/>
</dbReference>
<feature type="domain" description="Large ribosomal subunit protein uL6 alpha-beta" evidence="3">
    <location>
        <begin position="3"/>
        <end position="74"/>
    </location>
</feature>
<evidence type="ECO:0000313" key="4">
    <source>
        <dbReference type="EMBL" id="SVC59712.1"/>
    </source>
</evidence>
<sequence>VLIPEGVKIKITGNNINVEGPKGVQEWDSHPEIDISEVDGELHVERPSDSSSHKSLHGTTRQIINNMVLGVSDGFVKELEIIGVGYQALVKD</sequence>
<dbReference type="InterPro" id="IPR036789">
    <property type="entry name" value="Ribosomal_uL6-like_a/b-dom_sf"/>
</dbReference>